<evidence type="ECO:0000256" key="1">
    <source>
        <dbReference type="ARBA" id="ARBA00004141"/>
    </source>
</evidence>
<dbReference type="InterPro" id="IPR027469">
    <property type="entry name" value="Cation_efflux_TMD_sf"/>
</dbReference>
<dbReference type="Pfam" id="PF01545">
    <property type="entry name" value="Cation_efflux"/>
    <property type="match status" value="1"/>
</dbReference>
<dbReference type="InterPro" id="IPR027470">
    <property type="entry name" value="Cation_efflux_CTD"/>
</dbReference>
<keyword evidence="6" id="KW-1133">Transmembrane helix</keyword>
<evidence type="ECO:0000256" key="2">
    <source>
        <dbReference type="ARBA" id="ARBA00008873"/>
    </source>
</evidence>
<dbReference type="NCBIfam" id="TIGR01297">
    <property type="entry name" value="CDF"/>
    <property type="match status" value="1"/>
</dbReference>
<proteinExistence type="inferred from homology"/>
<keyword evidence="8" id="KW-0472">Membrane</keyword>
<keyword evidence="7" id="KW-0406">Ion transport</keyword>
<name>A0A220S039_9NEIS</name>
<dbReference type="RefSeq" id="WP_089035545.1">
    <property type="nucleotide sequence ID" value="NZ_CP022278.1"/>
</dbReference>
<evidence type="ECO:0000256" key="6">
    <source>
        <dbReference type="ARBA" id="ARBA00022989"/>
    </source>
</evidence>
<dbReference type="PANTHER" id="PTHR11562">
    <property type="entry name" value="CATION EFFLUX PROTEIN/ ZINC TRANSPORTER"/>
    <property type="match status" value="1"/>
</dbReference>
<dbReference type="AlphaFoldDB" id="A0A220S039"/>
<dbReference type="Proteomes" id="UP000198238">
    <property type="component" value="Chromosome"/>
</dbReference>
<evidence type="ECO:0000256" key="3">
    <source>
        <dbReference type="ARBA" id="ARBA00022448"/>
    </source>
</evidence>
<dbReference type="InterPro" id="IPR058533">
    <property type="entry name" value="Cation_efflux_TM"/>
</dbReference>
<comment type="similarity">
    <text evidence="2">Belongs to the cation diffusion facilitator (CDF) transporter (TC 2.A.4) family. SLC30A subfamily.</text>
</comment>
<evidence type="ECO:0000259" key="9">
    <source>
        <dbReference type="Pfam" id="PF01545"/>
    </source>
</evidence>
<keyword evidence="4" id="KW-0812">Transmembrane</keyword>
<evidence type="ECO:0000259" key="10">
    <source>
        <dbReference type="Pfam" id="PF16916"/>
    </source>
</evidence>
<organism evidence="11 12">
    <name type="scientific">Neisseria chenwenguii</name>
    <dbReference type="NCBI Taxonomy" id="1853278"/>
    <lineage>
        <taxon>Bacteria</taxon>
        <taxon>Pseudomonadati</taxon>
        <taxon>Pseudomonadota</taxon>
        <taxon>Betaproteobacteria</taxon>
        <taxon>Neisseriales</taxon>
        <taxon>Neisseriaceae</taxon>
        <taxon>Neisseria</taxon>
    </lineage>
</organism>
<dbReference type="SUPFAM" id="SSF160240">
    <property type="entry name" value="Cation efflux protein cytoplasmic domain-like"/>
    <property type="match status" value="1"/>
</dbReference>
<dbReference type="Pfam" id="PF16916">
    <property type="entry name" value="ZT_dimer"/>
    <property type="match status" value="1"/>
</dbReference>
<feature type="domain" description="Cation efflux protein transmembrane" evidence="9">
    <location>
        <begin position="21"/>
        <end position="212"/>
    </location>
</feature>
<keyword evidence="5" id="KW-0862">Zinc</keyword>
<feature type="domain" description="Cation efflux protein cytoplasmic" evidence="10">
    <location>
        <begin position="217"/>
        <end position="292"/>
    </location>
</feature>
<dbReference type="GO" id="GO:0005886">
    <property type="term" value="C:plasma membrane"/>
    <property type="evidence" value="ECO:0007669"/>
    <property type="project" value="TreeGrafter"/>
</dbReference>
<dbReference type="EMBL" id="CP022278">
    <property type="protein sequence ID" value="ASK26824.1"/>
    <property type="molecule type" value="Genomic_DNA"/>
</dbReference>
<gene>
    <name evidence="11" type="ORF">BG910_02880</name>
</gene>
<sequence length="319" mass="34697">MSHDHDHHHHSHTANKKVLGVSFAVIAGFMLVEAVGGWLTHSLALLSDAGHMFSDAFSLGMALWAFKLGEKAVTLKKTFGYKRFEILTAALNGLTLVVIAVLIFYEAVHRFITQPEIATTGMLVISTVGLIVNIVIAVYMLRNGDTEDNVNMRGAYLHVISDLFGSLGAIVAALLMMAFGWNWADPLVSVLVAALVGRSGWGLLRQTLHILMEGAPENISADDLLRVIAQTEGVESVHDLHIWTITSNVHAMSCHIVVDGGKTVAEAEQIVYRIEHALAHHNISHCTVQVESSLNPHGDSVLCTMTPAETHGHGHHHHH</sequence>
<dbReference type="Gene3D" id="1.20.1510.10">
    <property type="entry name" value="Cation efflux protein transmembrane domain"/>
    <property type="match status" value="1"/>
</dbReference>
<accession>A0A220S039</accession>
<keyword evidence="12" id="KW-1185">Reference proteome</keyword>
<evidence type="ECO:0000256" key="5">
    <source>
        <dbReference type="ARBA" id="ARBA00022906"/>
    </source>
</evidence>
<dbReference type="SUPFAM" id="SSF161111">
    <property type="entry name" value="Cation efflux protein transmembrane domain-like"/>
    <property type="match status" value="1"/>
</dbReference>
<dbReference type="PANTHER" id="PTHR11562:SF17">
    <property type="entry name" value="RE54080P-RELATED"/>
    <property type="match status" value="1"/>
</dbReference>
<dbReference type="InterPro" id="IPR036837">
    <property type="entry name" value="Cation_efflux_CTD_sf"/>
</dbReference>
<keyword evidence="5" id="KW-0864">Zinc transport</keyword>
<evidence type="ECO:0000313" key="12">
    <source>
        <dbReference type="Proteomes" id="UP000198238"/>
    </source>
</evidence>
<reference evidence="11 12" key="1">
    <citation type="submission" date="2017-06" db="EMBL/GenBank/DDBJ databases">
        <title>Neisseria chenwenguii sp. nov., isolated from the intestinal contents of Tibetan Plateau Pika in Yushu, Qinghai Province, China.</title>
        <authorList>
            <person name="Zhang G."/>
        </authorList>
    </citation>
    <scope>NUCLEOTIDE SEQUENCE [LARGE SCALE GENOMIC DNA]</scope>
    <source>
        <strain evidence="11 12">10023</strain>
    </source>
</reference>
<evidence type="ECO:0000313" key="11">
    <source>
        <dbReference type="EMBL" id="ASK26824.1"/>
    </source>
</evidence>
<dbReference type="Gene3D" id="3.30.70.1350">
    <property type="entry name" value="Cation efflux protein, cytoplasmic domain"/>
    <property type="match status" value="1"/>
</dbReference>
<keyword evidence="3" id="KW-0813">Transport</keyword>
<evidence type="ECO:0000256" key="8">
    <source>
        <dbReference type="ARBA" id="ARBA00023136"/>
    </source>
</evidence>
<dbReference type="GO" id="GO:0005385">
    <property type="term" value="F:zinc ion transmembrane transporter activity"/>
    <property type="evidence" value="ECO:0007669"/>
    <property type="project" value="TreeGrafter"/>
</dbReference>
<evidence type="ECO:0000256" key="4">
    <source>
        <dbReference type="ARBA" id="ARBA00022692"/>
    </source>
</evidence>
<dbReference type="OrthoDB" id="9809646at2"/>
<evidence type="ECO:0000256" key="7">
    <source>
        <dbReference type="ARBA" id="ARBA00023065"/>
    </source>
</evidence>
<dbReference type="InterPro" id="IPR050681">
    <property type="entry name" value="CDF/SLC30A"/>
</dbReference>
<dbReference type="KEGG" id="nei:BG910_02880"/>
<comment type="subcellular location">
    <subcellularLocation>
        <location evidence="1">Membrane</location>
        <topology evidence="1">Multi-pass membrane protein</topology>
    </subcellularLocation>
</comment>
<dbReference type="InterPro" id="IPR002524">
    <property type="entry name" value="Cation_efflux"/>
</dbReference>
<protein>
    <submittedName>
        <fullName evidence="11">Uncharacterized protein</fullName>
    </submittedName>
</protein>